<comment type="subcellular location">
    <subcellularLocation>
        <location evidence="1">Membrane</location>
        <topology evidence="1">Multi-pass membrane protein</topology>
    </subcellularLocation>
</comment>
<dbReference type="EMBL" id="LT962688">
    <property type="protein sequence ID" value="SOR28618.1"/>
    <property type="molecule type" value="Genomic_DNA"/>
</dbReference>
<keyword evidence="6 8" id="KW-0472">Membrane</keyword>
<evidence type="ECO:0000313" key="10">
    <source>
        <dbReference type="Proteomes" id="UP000233769"/>
    </source>
</evidence>
<organism evidence="9 10">
    <name type="scientific">Methylorubrum extorquens</name>
    <name type="common">Methylobacterium dichloromethanicum</name>
    <name type="synonym">Methylobacterium extorquens</name>
    <dbReference type="NCBI Taxonomy" id="408"/>
    <lineage>
        <taxon>Bacteria</taxon>
        <taxon>Pseudomonadati</taxon>
        <taxon>Pseudomonadota</taxon>
        <taxon>Alphaproteobacteria</taxon>
        <taxon>Hyphomicrobiales</taxon>
        <taxon>Methylobacteriaceae</taxon>
        <taxon>Methylorubrum</taxon>
    </lineage>
</organism>
<evidence type="ECO:0000256" key="3">
    <source>
        <dbReference type="ARBA" id="ARBA00022692"/>
    </source>
</evidence>
<protein>
    <submittedName>
        <fullName evidence="9">Putative manganese transporter</fullName>
    </submittedName>
</protein>
<feature type="transmembrane region" description="Helical" evidence="8">
    <location>
        <begin position="353"/>
        <end position="372"/>
    </location>
</feature>
<proteinExistence type="predicted"/>
<evidence type="ECO:0000256" key="5">
    <source>
        <dbReference type="ARBA" id="ARBA00022989"/>
    </source>
</evidence>
<evidence type="ECO:0000256" key="7">
    <source>
        <dbReference type="SAM" id="MobiDB-lite"/>
    </source>
</evidence>
<evidence type="ECO:0000313" key="9">
    <source>
        <dbReference type="EMBL" id="SOR28618.1"/>
    </source>
</evidence>
<dbReference type="GO" id="GO:0005886">
    <property type="term" value="C:plasma membrane"/>
    <property type="evidence" value="ECO:0007669"/>
    <property type="project" value="TreeGrafter"/>
</dbReference>
<dbReference type="PANTHER" id="PTHR11706:SF33">
    <property type="entry name" value="NATURAL RESISTANCE-ASSOCIATED MACROPHAGE PROTEIN 2"/>
    <property type="match status" value="1"/>
</dbReference>
<dbReference type="PANTHER" id="PTHR11706">
    <property type="entry name" value="SOLUTE CARRIER PROTEIN FAMILY 11 MEMBER"/>
    <property type="match status" value="1"/>
</dbReference>
<dbReference type="GO" id="GO:0015293">
    <property type="term" value="F:symporter activity"/>
    <property type="evidence" value="ECO:0007669"/>
    <property type="project" value="UniProtKB-KW"/>
</dbReference>
<keyword evidence="5 8" id="KW-1133">Transmembrane helix</keyword>
<evidence type="ECO:0000256" key="4">
    <source>
        <dbReference type="ARBA" id="ARBA00022847"/>
    </source>
</evidence>
<name>A0A2N9AMP6_METEX</name>
<gene>
    <name evidence="9" type="ORF">TK0001_2016</name>
</gene>
<dbReference type="Pfam" id="PF01566">
    <property type="entry name" value="Nramp"/>
    <property type="match status" value="1"/>
</dbReference>
<feature type="region of interest" description="Disordered" evidence="7">
    <location>
        <begin position="1"/>
        <end position="27"/>
    </location>
</feature>
<feature type="transmembrane region" description="Helical" evidence="8">
    <location>
        <begin position="202"/>
        <end position="222"/>
    </location>
</feature>
<feature type="transmembrane region" description="Helical" evidence="8">
    <location>
        <begin position="139"/>
        <end position="156"/>
    </location>
</feature>
<keyword evidence="4" id="KW-0769">Symport</keyword>
<dbReference type="GeneID" id="72991300"/>
<feature type="transmembrane region" description="Helical" evidence="8">
    <location>
        <begin position="102"/>
        <end position="119"/>
    </location>
</feature>
<dbReference type="InterPro" id="IPR001046">
    <property type="entry name" value="NRAMP_fam"/>
</dbReference>
<evidence type="ECO:0000256" key="1">
    <source>
        <dbReference type="ARBA" id="ARBA00004141"/>
    </source>
</evidence>
<dbReference type="GO" id="GO:0034755">
    <property type="term" value="P:iron ion transmembrane transport"/>
    <property type="evidence" value="ECO:0007669"/>
    <property type="project" value="TreeGrafter"/>
</dbReference>
<dbReference type="AlphaFoldDB" id="A0A2N9AMP6"/>
<reference evidence="10" key="1">
    <citation type="submission" date="2017-10" db="EMBL/GenBank/DDBJ databases">
        <authorList>
            <person name="Regsiter A."/>
            <person name="William W."/>
        </authorList>
    </citation>
    <scope>NUCLEOTIDE SEQUENCE [LARGE SCALE GENOMIC DNA]</scope>
</reference>
<evidence type="ECO:0000256" key="6">
    <source>
        <dbReference type="ARBA" id="ARBA00023136"/>
    </source>
</evidence>
<keyword evidence="3 8" id="KW-0812">Transmembrane</keyword>
<feature type="transmembrane region" description="Helical" evidence="8">
    <location>
        <begin position="418"/>
        <end position="440"/>
    </location>
</feature>
<evidence type="ECO:0000256" key="8">
    <source>
        <dbReference type="SAM" id="Phobius"/>
    </source>
</evidence>
<dbReference type="Proteomes" id="UP000233769">
    <property type="component" value="Chromosome tk0001"/>
</dbReference>
<evidence type="ECO:0000256" key="2">
    <source>
        <dbReference type="ARBA" id="ARBA00022448"/>
    </source>
</evidence>
<keyword evidence="2" id="KW-0813">Transport</keyword>
<feature type="transmembrane region" description="Helical" evidence="8">
    <location>
        <begin position="58"/>
        <end position="81"/>
    </location>
</feature>
<feature type="transmembrane region" description="Helical" evidence="8">
    <location>
        <begin position="260"/>
        <end position="281"/>
    </location>
</feature>
<feature type="transmembrane region" description="Helical" evidence="8">
    <location>
        <begin position="163"/>
        <end position="182"/>
    </location>
</feature>
<dbReference type="GO" id="GO:0015086">
    <property type="term" value="F:cadmium ion transmembrane transporter activity"/>
    <property type="evidence" value="ECO:0007669"/>
    <property type="project" value="TreeGrafter"/>
</dbReference>
<sequence length="443" mass="46611">MSVPSVAAEEADDPEVPSPAVGPSKPRLLRVLGPGLITGASDDDPSGIATYGQAGAQFGYGLCWTMLYTLPLMAAVQMVSARIGRTTGHGIARVLREHYPNSLLQAVVVLLLAANILNLGADLGAMADALNLLLPGPRWLYVVLFAGICAFMQLVLQYTRYVAVLKWLTLSLFAYLGVVIFARVSWWDLGAALAIPKVNLSGGALTTLVALFGTTISPYLFFWQAAEEAEDLHAYPRRRDLLHAPEQGGAALHRIEIDTLVGMAFSNLVALAIMVTAAAVLHPRGITDIQTSAQAAEALRPLAGPFSATVFALGIVGTGLLAVPVLAGSAAYAVGEARRWPVGFGRRLLEARAFYGTVALATLVGMVISLGAVDPIRALYWSAVVNGVIAVPVMAVMMMAAARTDIMGAFAVRGPLKLLGWVATACMLLAVLAMLMTAALPLI</sequence>
<dbReference type="OMA" id="ITMHSYT"/>
<accession>A0A2N9AMP6</accession>
<feature type="transmembrane region" description="Helical" evidence="8">
    <location>
        <begin position="310"/>
        <end position="332"/>
    </location>
</feature>
<feature type="transmembrane region" description="Helical" evidence="8">
    <location>
        <begin position="378"/>
        <end position="397"/>
    </location>
</feature>
<dbReference type="GO" id="GO:0005384">
    <property type="term" value="F:manganese ion transmembrane transporter activity"/>
    <property type="evidence" value="ECO:0007669"/>
    <property type="project" value="TreeGrafter"/>
</dbReference>
<dbReference type="RefSeq" id="WP_012753378.1">
    <property type="nucleotide sequence ID" value="NZ_CP110131.1"/>
</dbReference>